<organism evidence="2 3">
    <name type="scientific">Variovorax ginsengisoli</name>
    <dbReference type="NCBI Taxonomy" id="363844"/>
    <lineage>
        <taxon>Bacteria</taxon>
        <taxon>Pseudomonadati</taxon>
        <taxon>Pseudomonadota</taxon>
        <taxon>Betaproteobacteria</taxon>
        <taxon>Burkholderiales</taxon>
        <taxon>Comamonadaceae</taxon>
        <taxon>Variovorax</taxon>
    </lineage>
</organism>
<proteinExistence type="predicted"/>
<keyword evidence="3" id="KW-1185">Reference proteome</keyword>
<feature type="region of interest" description="Disordered" evidence="1">
    <location>
        <begin position="1"/>
        <end position="66"/>
    </location>
</feature>
<feature type="compositionally biased region" description="Pro residues" evidence="1">
    <location>
        <begin position="57"/>
        <end position="66"/>
    </location>
</feature>
<dbReference type="Proteomes" id="UP001169027">
    <property type="component" value="Unassembled WGS sequence"/>
</dbReference>
<protein>
    <submittedName>
        <fullName evidence="2">Uncharacterized protein</fullName>
    </submittedName>
</protein>
<evidence type="ECO:0000313" key="2">
    <source>
        <dbReference type="EMBL" id="MDO1534949.1"/>
    </source>
</evidence>
<evidence type="ECO:0000313" key="3">
    <source>
        <dbReference type="Proteomes" id="UP001169027"/>
    </source>
</evidence>
<gene>
    <name evidence="2" type="ORF">Q2T77_21885</name>
</gene>
<dbReference type="RefSeq" id="WP_301812690.1">
    <property type="nucleotide sequence ID" value="NZ_JAUJZH010000016.1"/>
</dbReference>
<dbReference type="EMBL" id="JAUKVY010000016">
    <property type="protein sequence ID" value="MDO1534949.1"/>
    <property type="molecule type" value="Genomic_DNA"/>
</dbReference>
<accession>A0ABT8S9G8</accession>
<name>A0ABT8S9G8_9BURK</name>
<reference evidence="2" key="1">
    <citation type="submission" date="2023-06" db="EMBL/GenBank/DDBJ databases">
        <authorList>
            <person name="Jiang Y."/>
            <person name="Liu Q."/>
        </authorList>
    </citation>
    <scope>NUCLEOTIDE SEQUENCE</scope>
    <source>
        <strain evidence="2">CGMCC 1.12090</strain>
    </source>
</reference>
<comment type="caution">
    <text evidence="2">The sequence shown here is derived from an EMBL/GenBank/DDBJ whole genome shotgun (WGS) entry which is preliminary data.</text>
</comment>
<evidence type="ECO:0000256" key="1">
    <source>
        <dbReference type="SAM" id="MobiDB-lite"/>
    </source>
</evidence>
<sequence>MKTPRRDASNEEPELGAEESIPLDGKDPVGEQMMKELGRDSGKRADQHAKEEEGDPGPLPEQFPAS</sequence>
<feature type="compositionally biased region" description="Basic and acidic residues" evidence="1">
    <location>
        <begin position="24"/>
        <end position="51"/>
    </location>
</feature>